<dbReference type="AlphaFoldDB" id="A0A5J6WKV8"/>
<evidence type="ECO:0000313" key="2">
    <source>
        <dbReference type="EMBL" id="QFI37425.1"/>
    </source>
</evidence>
<evidence type="ECO:0000313" key="3">
    <source>
        <dbReference type="Proteomes" id="UP000327424"/>
    </source>
</evidence>
<protein>
    <submittedName>
        <fullName evidence="2">Uncharacterized protein</fullName>
    </submittedName>
</protein>
<sequence length="77" mass="8543">MINTAYKIITLLIGFISFVFVTGLGLILTTVLLITGIIARPFLLKNVQDKGNQPQAYKVNDAVPGQVYEGKYERVDQ</sequence>
<keyword evidence="3" id="KW-1185">Reference proteome</keyword>
<name>A0A5J6WKV8_MORMI</name>
<dbReference type="Proteomes" id="UP000327424">
    <property type="component" value="Chromosome"/>
</dbReference>
<dbReference type="RefSeq" id="WP_019439738.1">
    <property type="nucleotide sequence ID" value="NZ_ALOE01000004.1"/>
</dbReference>
<feature type="transmembrane region" description="Helical" evidence="1">
    <location>
        <begin position="6"/>
        <end position="39"/>
    </location>
</feature>
<keyword evidence="1" id="KW-0812">Transmembrane</keyword>
<reference evidence="2 3" key="1">
    <citation type="submission" date="2019-09" db="EMBL/GenBank/DDBJ databases">
        <title>Hybrid Assembly of the complete Genome of the Deep-Sea Bacterium Moritella marina from long Nanopore and Illumina reads.</title>
        <authorList>
            <person name="Magin S."/>
            <person name="Georgoulis A."/>
            <person name="Papadimitriou K."/>
            <person name="Iliakis G."/>
            <person name="Vorgias C.E."/>
        </authorList>
    </citation>
    <scope>NUCLEOTIDE SEQUENCE [LARGE SCALE GENOMIC DNA]</scope>
    <source>
        <strain evidence="2 3">MP-1</strain>
    </source>
</reference>
<proteinExistence type="predicted"/>
<dbReference type="EMBL" id="CP044399">
    <property type="protein sequence ID" value="QFI37425.1"/>
    <property type="molecule type" value="Genomic_DNA"/>
</dbReference>
<gene>
    <name evidence="2" type="ORF">FR932_06060</name>
</gene>
<organism evidence="2 3">
    <name type="scientific">Moritella marina ATCC 15381</name>
    <dbReference type="NCBI Taxonomy" id="1202962"/>
    <lineage>
        <taxon>Bacteria</taxon>
        <taxon>Pseudomonadati</taxon>
        <taxon>Pseudomonadota</taxon>
        <taxon>Gammaproteobacteria</taxon>
        <taxon>Alteromonadales</taxon>
        <taxon>Moritellaceae</taxon>
        <taxon>Moritella</taxon>
    </lineage>
</organism>
<dbReference type="KEGG" id="mmaa:FR932_06060"/>
<keyword evidence="1" id="KW-1133">Transmembrane helix</keyword>
<evidence type="ECO:0000256" key="1">
    <source>
        <dbReference type="SAM" id="Phobius"/>
    </source>
</evidence>
<accession>A0A5J6WKV8</accession>
<keyword evidence="1" id="KW-0472">Membrane</keyword>